<dbReference type="OrthoDB" id="6776168at2759"/>
<name>A0A9N9XEI6_DIABA</name>
<dbReference type="AlphaFoldDB" id="A0A9N9XEI6"/>
<evidence type="ECO:0000313" key="1">
    <source>
        <dbReference type="EMBL" id="CAG9832907.1"/>
    </source>
</evidence>
<accession>A0A9N9XEI6</accession>
<keyword evidence="2" id="KW-1185">Reference proteome</keyword>
<evidence type="ECO:0000313" key="2">
    <source>
        <dbReference type="Proteomes" id="UP001153709"/>
    </source>
</evidence>
<dbReference type="EMBL" id="OU898279">
    <property type="protein sequence ID" value="CAG9832907.1"/>
    <property type="molecule type" value="Genomic_DNA"/>
</dbReference>
<gene>
    <name evidence="1" type="ORF">DIABBA_LOCUS6348</name>
</gene>
<organism evidence="1 2">
    <name type="scientific">Diabrotica balteata</name>
    <name type="common">Banded cucumber beetle</name>
    <dbReference type="NCBI Taxonomy" id="107213"/>
    <lineage>
        <taxon>Eukaryota</taxon>
        <taxon>Metazoa</taxon>
        <taxon>Ecdysozoa</taxon>
        <taxon>Arthropoda</taxon>
        <taxon>Hexapoda</taxon>
        <taxon>Insecta</taxon>
        <taxon>Pterygota</taxon>
        <taxon>Neoptera</taxon>
        <taxon>Endopterygota</taxon>
        <taxon>Coleoptera</taxon>
        <taxon>Polyphaga</taxon>
        <taxon>Cucujiformia</taxon>
        <taxon>Chrysomeloidea</taxon>
        <taxon>Chrysomelidae</taxon>
        <taxon>Galerucinae</taxon>
        <taxon>Diabroticina</taxon>
        <taxon>Diabroticites</taxon>
        <taxon>Diabrotica</taxon>
    </lineage>
</organism>
<protein>
    <submittedName>
        <fullName evidence="1">Uncharacterized protein</fullName>
    </submittedName>
</protein>
<dbReference type="Proteomes" id="UP001153709">
    <property type="component" value="Chromosome 4"/>
</dbReference>
<reference evidence="1" key="1">
    <citation type="submission" date="2022-01" db="EMBL/GenBank/DDBJ databases">
        <authorList>
            <person name="King R."/>
        </authorList>
    </citation>
    <scope>NUCLEOTIDE SEQUENCE</scope>
</reference>
<proteinExistence type="predicted"/>
<sequence>MNSHKSLSSFSWGADEESLLKLYRALIRSTLDYGSIIYMTSSSYLLKSLNTIQNTFLRLCLSAFKSSPAKSPAKKPSLHLRRQQLLLSYFARILANPINPVINVINPIEPPPANASDQSLTLPQILSPLLDSINLSNTTSIYTPKTAPWMHNLPIINTGLCRFDKTETPNSILRKSFQNILNLMEFYTPMRPKMKTVVALLWPH</sequence>